<dbReference type="AlphaFoldDB" id="X1SYS1"/>
<dbReference type="Gene3D" id="3.40.50.300">
    <property type="entry name" value="P-loop containing nucleotide triphosphate hydrolases"/>
    <property type="match status" value="1"/>
</dbReference>
<sequence length="39" mass="4267">MPVLMQINELTKQFGGLKAVSSLDFELHRGELLGLIGPN</sequence>
<organism evidence="1">
    <name type="scientific">marine sediment metagenome</name>
    <dbReference type="NCBI Taxonomy" id="412755"/>
    <lineage>
        <taxon>unclassified sequences</taxon>
        <taxon>metagenomes</taxon>
        <taxon>ecological metagenomes</taxon>
    </lineage>
</organism>
<evidence type="ECO:0008006" key="2">
    <source>
        <dbReference type="Google" id="ProtNLM"/>
    </source>
</evidence>
<reference evidence="1" key="1">
    <citation type="journal article" date="2014" name="Front. Microbiol.">
        <title>High frequency of phylogenetically diverse reductive dehalogenase-homologous genes in deep subseafloor sedimentary metagenomes.</title>
        <authorList>
            <person name="Kawai M."/>
            <person name="Futagami T."/>
            <person name="Toyoda A."/>
            <person name="Takaki Y."/>
            <person name="Nishi S."/>
            <person name="Hori S."/>
            <person name="Arai W."/>
            <person name="Tsubouchi T."/>
            <person name="Morono Y."/>
            <person name="Uchiyama I."/>
            <person name="Ito T."/>
            <person name="Fujiyama A."/>
            <person name="Inagaki F."/>
            <person name="Takami H."/>
        </authorList>
    </citation>
    <scope>NUCLEOTIDE SEQUENCE</scope>
    <source>
        <strain evidence="1">Expedition CK06-06</strain>
    </source>
</reference>
<protein>
    <recommendedName>
        <fullName evidence="2">ABC transporter domain-containing protein</fullName>
    </recommendedName>
</protein>
<feature type="non-terminal residue" evidence="1">
    <location>
        <position position="39"/>
    </location>
</feature>
<dbReference type="EMBL" id="BARW01012622">
    <property type="protein sequence ID" value="GAI72954.1"/>
    <property type="molecule type" value="Genomic_DNA"/>
</dbReference>
<comment type="caution">
    <text evidence="1">The sequence shown here is derived from an EMBL/GenBank/DDBJ whole genome shotgun (WGS) entry which is preliminary data.</text>
</comment>
<accession>X1SYS1</accession>
<dbReference type="SUPFAM" id="SSF52540">
    <property type="entry name" value="P-loop containing nucleoside triphosphate hydrolases"/>
    <property type="match status" value="1"/>
</dbReference>
<gene>
    <name evidence="1" type="ORF">S12H4_23662</name>
</gene>
<proteinExistence type="predicted"/>
<dbReference type="InterPro" id="IPR027417">
    <property type="entry name" value="P-loop_NTPase"/>
</dbReference>
<evidence type="ECO:0000313" key="1">
    <source>
        <dbReference type="EMBL" id="GAI72954.1"/>
    </source>
</evidence>
<name>X1SYS1_9ZZZZ</name>